<dbReference type="InterPro" id="IPR011047">
    <property type="entry name" value="Quinoprotein_ADH-like_sf"/>
</dbReference>
<evidence type="ECO:0000259" key="5">
    <source>
        <dbReference type="PROSITE" id="PS50837"/>
    </source>
</evidence>
<dbReference type="InterPro" id="IPR001680">
    <property type="entry name" value="WD40_rpt"/>
</dbReference>
<dbReference type="SMART" id="SM00320">
    <property type="entry name" value="WD40"/>
    <property type="match status" value="13"/>
</dbReference>
<evidence type="ECO:0000256" key="4">
    <source>
        <dbReference type="SAM" id="MobiDB-lite"/>
    </source>
</evidence>
<dbReference type="SUPFAM" id="SSF50998">
    <property type="entry name" value="Quinoprotein alcohol dehydrogenase-like"/>
    <property type="match status" value="2"/>
</dbReference>
<feature type="repeat" description="WD" evidence="3">
    <location>
        <begin position="872"/>
        <end position="913"/>
    </location>
</feature>
<dbReference type="PROSITE" id="PS50294">
    <property type="entry name" value="WD_REPEATS_REGION"/>
    <property type="match status" value="7"/>
</dbReference>
<evidence type="ECO:0000256" key="3">
    <source>
        <dbReference type="PROSITE-ProRule" id="PRU00221"/>
    </source>
</evidence>
<dbReference type="InterPro" id="IPR015943">
    <property type="entry name" value="WD40/YVTN_repeat-like_dom_sf"/>
</dbReference>
<dbReference type="InterPro" id="IPR050505">
    <property type="entry name" value="WDR55/POC1"/>
</dbReference>
<comment type="caution">
    <text evidence="6">The sequence shown here is derived from an EMBL/GenBank/DDBJ whole genome shotgun (WGS) entry which is preliminary data.</text>
</comment>
<protein>
    <recommendedName>
        <fullName evidence="5">NACHT domain-containing protein</fullName>
    </recommendedName>
</protein>
<dbReference type="Gene3D" id="2.130.10.10">
    <property type="entry name" value="YVTN repeat-like/Quinoprotein amine dehydrogenase"/>
    <property type="match status" value="5"/>
</dbReference>
<dbReference type="Pfam" id="PF00400">
    <property type="entry name" value="WD40"/>
    <property type="match status" value="10"/>
</dbReference>
<feature type="repeat" description="WD" evidence="3">
    <location>
        <begin position="1258"/>
        <end position="1299"/>
    </location>
</feature>
<dbReference type="PANTHER" id="PTHR44019">
    <property type="entry name" value="WD REPEAT-CONTAINING PROTEIN 55"/>
    <property type="match status" value="1"/>
</dbReference>
<feature type="compositionally biased region" description="Polar residues" evidence="4">
    <location>
        <begin position="40"/>
        <end position="52"/>
    </location>
</feature>
<evidence type="ECO:0000256" key="2">
    <source>
        <dbReference type="ARBA" id="ARBA00022737"/>
    </source>
</evidence>
<gene>
    <name evidence="6" type="ORF">RDB_LOCUS197927</name>
</gene>
<dbReference type="PRINTS" id="PR00320">
    <property type="entry name" value="GPROTEINBRPT"/>
</dbReference>
<evidence type="ECO:0000313" key="7">
    <source>
        <dbReference type="Proteomes" id="UP000663843"/>
    </source>
</evidence>
<keyword evidence="1 3" id="KW-0853">WD repeat</keyword>
<proteinExistence type="predicted"/>
<keyword evidence="2" id="KW-0677">Repeat</keyword>
<dbReference type="EMBL" id="CAJMWT010010220">
    <property type="protein sequence ID" value="CAE6541303.1"/>
    <property type="molecule type" value="Genomic_DNA"/>
</dbReference>
<evidence type="ECO:0000313" key="6">
    <source>
        <dbReference type="EMBL" id="CAE6541303.1"/>
    </source>
</evidence>
<dbReference type="PROSITE" id="PS50837">
    <property type="entry name" value="NACHT"/>
    <property type="match status" value="1"/>
</dbReference>
<dbReference type="InterPro" id="IPR007111">
    <property type="entry name" value="NACHT_NTPase"/>
</dbReference>
<reference evidence="6" key="1">
    <citation type="submission" date="2021-01" db="EMBL/GenBank/DDBJ databases">
        <authorList>
            <person name="Kaushik A."/>
        </authorList>
    </citation>
    <scope>NUCLEOTIDE SEQUENCE</scope>
    <source>
        <strain evidence="6">AG2-2IIIB</strain>
    </source>
</reference>
<name>A0A8H3DWH3_9AGAM</name>
<feature type="repeat" description="WD" evidence="3">
    <location>
        <begin position="1097"/>
        <end position="1119"/>
    </location>
</feature>
<dbReference type="PANTHER" id="PTHR44019:SF8">
    <property type="entry name" value="POC1 CENTRIOLAR PROTEIN HOMOLOG"/>
    <property type="match status" value="1"/>
</dbReference>
<organism evidence="6 7">
    <name type="scientific">Rhizoctonia solani</name>
    <dbReference type="NCBI Taxonomy" id="456999"/>
    <lineage>
        <taxon>Eukaryota</taxon>
        <taxon>Fungi</taxon>
        <taxon>Dikarya</taxon>
        <taxon>Basidiomycota</taxon>
        <taxon>Agaricomycotina</taxon>
        <taxon>Agaricomycetes</taxon>
        <taxon>Cantharellales</taxon>
        <taxon>Ceratobasidiaceae</taxon>
        <taxon>Rhizoctonia</taxon>
    </lineage>
</organism>
<feature type="region of interest" description="Disordered" evidence="4">
    <location>
        <begin position="18"/>
        <end position="52"/>
    </location>
</feature>
<dbReference type="InterPro" id="IPR059179">
    <property type="entry name" value="MLKL-like_MCAfunc"/>
</dbReference>
<dbReference type="InterPro" id="IPR036322">
    <property type="entry name" value="WD40_repeat_dom_sf"/>
</dbReference>
<dbReference type="Gene3D" id="3.40.50.300">
    <property type="entry name" value="P-loop containing nucleotide triphosphate hydrolases"/>
    <property type="match status" value="1"/>
</dbReference>
<dbReference type="CDD" id="cd21037">
    <property type="entry name" value="MLKL_NTD"/>
    <property type="match status" value="1"/>
</dbReference>
<sequence>YKYTATMSFREKAKRLKARLKRDSRPGLSQTTPSSSPLPNIQTPSTTTLDPSAGIQQLSISGSNASASALLTPSTRPTTHWAVLEELAGALSPVTEAFGPLRSILDELIGCVRIYEACLMAAKDQREYETLRSDLESILEELKTHFDGPNSPKMTASIENLCKSINDELSSVKTFHNESGTRRYLQAGSGSDEVLACYRRVHGYLIRISLNTSLSAQHTMEQKVKELEEQAKDAKSGLVQSYLSRLSPSLSAYYNSAQAIELKRGECTPGTRIGVLAHMNDWASMTHAGSVYWLNGMAGTGKTTIAYSLCTELASKHQLAASFFCSRLLPECRDVQRIIPSIAYQLAQYSLPFRAALFKVLEQDPDVYTRMPSAQFQSLISIPLLEAQHTLPSNLAVMIDALDECENKESTRVILNILLSNAPDYPVKFFVCSRPEPEIREEMMTKIGDNKDSQLVLHELDTSVVQADIEKYITAALARLELSSSVIKQLVVDAGALFIYAATAVRYISDKNFGRNPKGRLQTVLNLDLSAPGMKQKNKPIDQLYTAILRGAFEDEGIDEVERADMTQLLHTIVTTQEPLTISALCGLLKLENDDRVRAAIHPLWSVLHVTGTNELVTTLHASFSDYIFDIERSGVHYCDNKSQHTTLAQLCLDCIDTTTPRFNICSLESSFVSDKDVPGLDESVQQAISLELVYACRYWGTHVSAAYQNQQLVVLVQRFISTQFLLWLEVMNLTGHVQSSTDVIRMADESIANHIDNQELAELIHDAWCFTTCFASNPVRSSTPHIYVSMLPFWPSHRPISRTYKPRHQRLPMAEGTAVDRRQLSLLASWWFHDTVHYASFSNNGERVALAVGNDILIVDAHGGRAILEPLQGHTDWISSLDFSPDDTHIVSGSFDNILRIWNVETGSNILGPLQGHCGRVNSVQYSPNGTQIASGSDDQTIRIWHALDGTTVLKIVPSNEFIGTVESIQYSPDGTRIISRLHSGVLSVWDTITGELVRGPLVDHQAAHSVDYSPDGKHIVTGSYDKSIRVRSAIDGRMVLGPLVGHIKGISSVRYSPDGKHIASGSRDGGLCIWDAQTGQRILGPIHSHYYPVQLSYSPDGTKIISSGGDETVHIWDAGGKDITLAQVEGCSSHIAAIACSHDGALIVTASKKVLHVWDAHTGELILGPLKGHTGAVDAVSCSPVGNCFASGSWDETILVWDALSGARILGPLEGHTHAVTSVDYAPNGTSFASGSRDETIRVWDSESGSMLLGPLQGHTDFITCVRYSPTGTCIASSSYNGDIRVWDAQTGALTVEIRPEDVSFTISFDFSPDGRYIMSGRRNELLIWDSRTGESMSGVVLGQDNSYYGEFVRWSPNGHTICTTQGETVHVQAFKSIERVPVSLEGHTNYVSSMSFLPGSASIVSGSHDRAIRIWDISDQSSASWSTSSVYADWKLREDGWVIDPGSSSQLLIWVPHDLHASLMRPRNTLLISKKGFVKLNFDEAYIGSRWAECYVATL</sequence>
<evidence type="ECO:0000256" key="1">
    <source>
        <dbReference type="ARBA" id="ARBA00022574"/>
    </source>
</evidence>
<dbReference type="SUPFAM" id="SSF52540">
    <property type="entry name" value="P-loop containing nucleoside triphosphate hydrolases"/>
    <property type="match status" value="1"/>
</dbReference>
<feature type="non-terminal residue" evidence="6">
    <location>
        <position position="1"/>
    </location>
</feature>
<dbReference type="Proteomes" id="UP000663843">
    <property type="component" value="Unassembled WGS sequence"/>
</dbReference>
<feature type="repeat" description="WD" evidence="3">
    <location>
        <begin position="1215"/>
        <end position="1256"/>
    </location>
</feature>
<dbReference type="InterPro" id="IPR019775">
    <property type="entry name" value="WD40_repeat_CS"/>
</dbReference>
<feature type="repeat" description="WD" evidence="3">
    <location>
        <begin position="1172"/>
        <end position="1213"/>
    </location>
</feature>
<dbReference type="Pfam" id="PF24883">
    <property type="entry name" value="NPHP3_N"/>
    <property type="match status" value="1"/>
</dbReference>
<dbReference type="InterPro" id="IPR027417">
    <property type="entry name" value="P-loop_NTPase"/>
</dbReference>
<accession>A0A8H3DWH3</accession>
<feature type="repeat" description="WD" evidence="3">
    <location>
        <begin position="915"/>
        <end position="956"/>
    </location>
</feature>
<feature type="repeat" description="WD" evidence="3">
    <location>
        <begin position="1045"/>
        <end position="1086"/>
    </location>
</feature>
<feature type="domain" description="NACHT" evidence="5">
    <location>
        <begin position="290"/>
        <end position="435"/>
    </location>
</feature>
<dbReference type="InterPro" id="IPR056884">
    <property type="entry name" value="NPHP3-like_N"/>
</dbReference>
<feature type="compositionally biased region" description="Low complexity" evidence="4">
    <location>
        <begin position="26"/>
        <end position="39"/>
    </location>
</feature>
<dbReference type="PROSITE" id="PS00678">
    <property type="entry name" value="WD_REPEATS_1"/>
    <property type="match status" value="4"/>
</dbReference>
<feature type="repeat" description="WD" evidence="3">
    <location>
        <begin position="1387"/>
        <end position="1428"/>
    </location>
</feature>
<dbReference type="InterPro" id="IPR020472">
    <property type="entry name" value="WD40_PAC1"/>
</dbReference>
<dbReference type="CDD" id="cd00200">
    <property type="entry name" value="WD40"/>
    <property type="match status" value="2"/>
</dbReference>
<dbReference type="SUPFAM" id="SSF50978">
    <property type="entry name" value="WD40 repeat-like"/>
    <property type="match status" value="1"/>
</dbReference>
<dbReference type="PROSITE" id="PS50082">
    <property type="entry name" value="WD_REPEATS_2"/>
    <property type="match status" value="8"/>
</dbReference>